<keyword evidence="2" id="KW-1185">Reference proteome</keyword>
<comment type="caution">
    <text evidence="1">The sequence shown here is derived from an EMBL/GenBank/DDBJ whole genome shotgun (WGS) entry which is preliminary data.</text>
</comment>
<name>A0ABS5I789_9GAMM</name>
<dbReference type="Pfam" id="PF02613">
    <property type="entry name" value="Nitrate_red_del"/>
    <property type="match status" value="1"/>
</dbReference>
<reference evidence="1 2" key="1">
    <citation type="submission" date="2020-02" db="EMBL/GenBank/DDBJ databases">
        <title>Shewanella WXL01 sp. nov., a marine bacterium isolated from green algae in Luhuitou Fringing Reef (Northern South China Sea).</title>
        <authorList>
            <person name="Wang X."/>
        </authorList>
    </citation>
    <scope>NUCLEOTIDE SEQUENCE [LARGE SCALE GENOMIC DNA]</scope>
    <source>
        <strain evidence="1 2">MCCC 1A01895</strain>
    </source>
</reference>
<dbReference type="SUPFAM" id="SSF89155">
    <property type="entry name" value="TorD-like"/>
    <property type="match status" value="1"/>
</dbReference>
<organism evidence="1 2">
    <name type="scientific">Shewanella intestini</name>
    <dbReference type="NCBI Taxonomy" id="2017544"/>
    <lineage>
        <taxon>Bacteria</taxon>
        <taxon>Pseudomonadati</taxon>
        <taxon>Pseudomonadota</taxon>
        <taxon>Gammaproteobacteria</taxon>
        <taxon>Alteromonadales</taxon>
        <taxon>Shewanellaceae</taxon>
        <taxon>Shewanella</taxon>
    </lineage>
</organism>
<proteinExistence type="predicted"/>
<evidence type="ECO:0000313" key="1">
    <source>
        <dbReference type="EMBL" id="MBR9729599.1"/>
    </source>
</evidence>
<dbReference type="InterPro" id="IPR036411">
    <property type="entry name" value="TorD-like_sf"/>
</dbReference>
<sequence>MNYFIKHTLAQQWPSFHPDNTADCAQGKLLLQKYLIQWRAEKITDLKLDYGQLYLGLGEPKAMPWCSVHLGEQGILNGDSTIFHTPQT</sequence>
<protein>
    <submittedName>
        <fullName evidence="1">Molecular chaperone TorD family protein</fullName>
    </submittedName>
</protein>
<accession>A0ABS5I789</accession>
<evidence type="ECO:0000313" key="2">
    <source>
        <dbReference type="Proteomes" id="UP000811844"/>
    </source>
</evidence>
<dbReference type="Proteomes" id="UP000811844">
    <property type="component" value="Unassembled WGS sequence"/>
</dbReference>
<dbReference type="Gene3D" id="1.10.3480.10">
    <property type="entry name" value="TorD-like"/>
    <property type="match status" value="1"/>
</dbReference>
<gene>
    <name evidence="1" type="ORF">G3R48_16645</name>
</gene>
<dbReference type="EMBL" id="JAAIKR010000025">
    <property type="protein sequence ID" value="MBR9729599.1"/>
    <property type="molecule type" value="Genomic_DNA"/>
</dbReference>
<dbReference type="InterPro" id="IPR020945">
    <property type="entry name" value="DMSO/NO3_reduct_chaperone"/>
</dbReference>